<evidence type="ECO:0000313" key="2">
    <source>
        <dbReference type="EMBL" id="TKK91288.1"/>
    </source>
</evidence>
<organism evidence="2 3">
    <name type="scientific">Herbidospora galbida</name>
    <dbReference type="NCBI Taxonomy" id="2575442"/>
    <lineage>
        <taxon>Bacteria</taxon>
        <taxon>Bacillati</taxon>
        <taxon>Actinomycetota</taxon>
        <taxon>Actinomycetes</taxon>
        <taxon>Streptosporangiales</taxon>
        <taxon>Streptosporangiaceae</taxon>
        <taxon>Herbidospora</taxon>
    </lineage>
</organism>
<name>A0A4U3MNQ8_9ACTN</name>
<sequence length="134" mass="14915">MTASTDSGPCMGINRVLVNVLSDDLVRARGFYTELFGFQVNFEEDWWVYLSAPANPALELGIWKRDHELVPEGHRGRAQGMIFTIIVDDVDDVHEQAVKLGVPIVAPPRDQFYGQRSCLMLDPDGVLVDVSSPI</sequence>
<keyword evidence="3" id="KW-1185">Reference proteome</keyword>
<feature type="domain" description="VOC" evidence="1">
    <location>
        <begin position="12"/>
        <end position="133"/>
    </location>
</feature>
<reference evidence="2 3" key="1">
    <citation type="submission" date="2019-04" db="EMBL/GenBank/DDBJ databases">
        <title>Herbidospora sp. NEAU-GS14.nov., a novel actinomycete isolated from soil.</title>
        <authorList>
            <person name="Han L."/>
        </authorList>
    </citation>
    <scope>NUCLEOTIDE SEQUENCE [LARGE SCALE GENOMIC DNA]</scope>
    <source>
        <strain evidence="2 3">NEAU-GS14</strain>
    </source>
</reference>
<dbReference type="PANTHER" id="PTHR33993">
    <property type="entry name" value="GLYOXALASE-RELATED"/>
    <property type="match status" value="1"/>
</dbReference>
<dbReference type="Gene3D" id="3.30.720.120">
    <property type="match status" value="1"/>
</dbReference>
<protein>
    <recommendedName>
        <fullName evidence="1">VOC domain-containing protein</fullName>
    </recommendedName>
</protein>
<dbReference type="AlphaFoldDB" id="A0A4U3MNQ8"/>
<proteinExistence type="predicted"/>
<dbReference type="SUPFAM" id="SSF54593">
    <property type="entry name" value="Glyoxalase/Bleomycin resistance protein/Dihydroxybiphenyl dioxygenase"/>
    <property type="match status" value="1"/>
</dbReference>
<dbReference type="InterPro" id="IPR029068">
    <property type="entry name" value="Glyas_Bleomycin-R_OHBP_Dase"/>
</dbReference>
<gene>
    <name evidence="2" type="ORF">FDA94_00275</name>
</gene>
<evidence type="ECO:0000313" key="3">
    <source>
        <dbReference type="Proteomes" id="UP000308705"/>
    </source>
</evidence>
<dbReference type="InterPro" id="IPR037523">
    <property type="entry name" value="VOC_core"/>
</dbReference>
<dbReference type="PROSITE" id="PS51819">
    <property type="entry name" value="VOC"/>
    <property type="match status" value="1"/>
</dbReference>
<evidence type="ECO:0000259" key="1">
    <source>
        <dbReference type="PROSITE" id="PS51819"/>
    </source>
</evidence>
<dbReference type="Proteomes" id="UP000308705">
    <property type="component" value="Unassembled WGS sequence"/>
</dbReference>
<accession>A0A4U3MNQ8</accession>
<dbReference type="RefSeq" id="WP_137244985.1">
    <property type="nucleotide sequence ID" value="NZ_SZQA01000001.1"/>
</dbReference>
<dbReference type="InterPro" id="IPR004360">
    <property type="entry name" value="Glyas_Fos-R_dOase_dom"/>
</dbReference>
<dbReference type="Gene3D" id="3.30.720.110">
    <property type="match status" value="1"/>
</dbReference>
<dbReference type="EMBL" id="SZQA01000001">
    <property type="protein sequence ID" value="TKK91288.1"/>
    <property type="molecule type" value="Genomic_DNA"/>
</dbReference>
<dbReference type="InterPro" id="IPR052164">
    <property type="entry name" value="Anthracycline_SecMetBiosynth"/>
</dbReference>
<comment type="caution">
    <text evidence="2">The sequence shown here is derived from an EMBL/GenBank/DDBJ whole genome shotgun (WGS) entry which is preliminary data.</text>
</comment>
<dbReference type="OrthoDB" id="9798201at2"/>
<dbReference type="Pfam" id="PF00903">
    <property type="entry name" value="Glyoxalase"/>
    <property type="match status" value="1"/>
</dbReference>
<dbReference type="PANTHER" id="PTHR33993:SF14">
    <property type="entry name" value="GB|AAF24581.1"/>
    <property type="match status" value="1"/>
</dbReference>